<dbReference type="InterPro" id="IPR007867">
    <property type="entry name" value="GMC_OxRtase_C"/>
</dbReference>
<dbReference type="Pfam" id="PF00732">
    <property type="entry name" value="GMC_oxred_N"/>
    <property type="match status" value="1"/>
</dbReference>
<keyword evidence="13" id="KW-0413">Isomerase</keyword>
<dbReference type="SUPFAM" id="SSF51905">
    <property type="entry name" value="FAD/NAD(P)-binding domain"/>
    <property type="match status" value="1"/>
</dbReference>
<evidence type="ECO:0000256" key="15">
    <source>
        <dbReference type="ARBA" id="ARBA00049645"/>
    </source>
</evidence>
<reference evidence="21" key="1">
    <citation type="submission" date="2023-10" db="EMBL/GenBank/DDBJ databases">
        <title>Development of a sustainable strategy for remediation of hydrocarbon-contaminated territories based on the waste exchange concept.</title>
        <authorList>
            <person name="Krivoruchko A."/>
        </authorList>
    </citation>
    <scope>NUCLEOTIDE SEQUENCE</scope>
    <source>
        <strain evidence="21">IEGM 1279</strain>
    </source>
</reference>
<gene>
    <name evidence="21" type="ORF">R3Q15_06475</name>
</gene>
<dbReference type="InterPro" id="IPR017900">
    <property type="entry name" value="4Fe4S_Fe_S_CS"/>
</dbReference>
<dbReference type="Proteomes" id="UP001185922">
    <property type="component" value="Unassembled WGS sequence"/>
</dbReference>
<feature type="region of interest" description="Disordered" evidence="19">
    <location>
        <begin position="1"/>
        <end position="21"/>
    </location>
</feature>
<evidence type="ECO:0000256" key="17">
    <source>
        <dbReference type="ARBA" id="ARBA00049744"/>
    </source>
</evidence>
<evidence type="ECO:0000256" key="14">
    <source>
        <dbReference type="ARBA" id="ARBA00038856"/>
    </source>
</evidence>
<dbReference type="InterPro" id="IPR036188">
    <property type="entry name" value="FAD/NAD-bd_sf"/>
</dbReference>
<evidence type="ECO:0000256" key="13">
    <source>
        <dbReference type="ARBA" id="ARBA00023235"/>
    </source>
</evidence>
<dbReference type="EC" id="1.1.3.6" evidence="16"/>
<dbReference type="PRINTS" id="PR00411">
    <property type="entry name" value="PNDRDTASEI"/>
</dbReference>
<keyword evidence="7" id="KW-0560">Oxidoreductase</keyword>
<keyword evidence="3" id="KW-0153">Cholesterol metabolism</keyword>
<dbReference type="PANTHER" id="PTHR47470">
    <property type="entry name" value="CHOLESTEROL OXIDASE"/>
    <property type="match status" value="1"/>
</dbReference>
<dbReference type="InterPro" id="IPR052542">
    <property type="entry name" value="Cholesterol_Oxidase"/>
</dbReference>
<dbReference type="InterPro" id="IPR000172">
    <property type="entry name" value="GMC_OxRdtase_N"/>
</dbReference>
<evidence type="ECO:0000256" key="2">
    <source>
        <dbReference type="ARBA" id="ARBA00010790"/>
    </source>
</evidence>
<dbReference type="GO" id="GO:0050660">
    <property type="term" value="F:flavin adenine dinucleotide binding"/>
    <property type="evidence" value="ECO:0007669"/>
    <property type="project" value="InterPro"/>
</dbReference>
<sequence>MMSGSSNDPSQHPSADPDDTADVIVVGSGFGGAVSALRLAEQGRRVLVLEQGRRHSPEDLLAARTDPRKYLWMPELGLKGFFWQRVLRHVGIIGGAGVGGGSIVWAGVLLEPKEEFFTDPAWPEVVDGWRAQLTAHYRTAARMLGRETTRFVGEMDRHLETTAEKMGAGQTYGPTPMAIWFGAPGEEGVTVPDPFFDGEGPDRTGCRLCGACLIGCPYGSKNTLDLNYLWLAERRGVRISPDTRVETVAAMPEGGYEVRTADGEVLRAAEVVLAAGVLGTVELLFRSREQGLLPHVSPRLGHGVRTNSEAITAVLADDPDADLTRGPTISSEFYPDEATHVTQNRYVGGWHMRLQLGPLIDGEVPSRRRRAALAELGRHPFRQLRLMTARNFIERLSVFTVMQNVENEIRLVMDRSPVTPWRRVLRSRTGGAAPAPSYLPQANEVARRFAESVGGRPLNLLLESVGGKSITAHVLGGAAMGTDASDGVIDTDHQVFGHPGLYVVDGSSIPANVGVNPSLTITAMAERFAARYRARRTSSPDHTSSIGAQ</sequence>
<dbReference type="GO" id="GO:0016995">
    <property type="term" value="F:cholesterol oxidase activity"/>
    <property type="evidence" value="ECO:0007669"/>
    <property type="project" value="UniProtKB-EC"/>
</dbReference>
<dbReference type="EMBL" id="JAWLKH010000004">
    <property type="protein sequence ID" value="MDV6311543.1"/>
    <property type="molecule type" value="Genomic_DNA"/>
</dbReference>
<protein>
    <recommendedName>
        <fullName evidence="17">Cholesterol oxidase</fullName>
        <ecNumber evidence="16">1.1.3.6</ecNumber>
        <ecNumber evidence="14">5.3.3.1</ecNumber>
    </recommendedName>
    <alternativeName>
        <fullName evidence="18">Cholesterol isomerase</fullName>
    </alternativeName>
</protein>
<dbReference type="PROSITE" id="PS00198">
    <property type="entry name" value="4FE4S_FER_1"/>
    <property type="match status" value="1"/>
</dbReference>
<proteinExistence type="inferred from homology"/>
<evidence type="ECO:0000256" key="12">
    <source>
        <dbReference type="ARBA" id="ARBA00023221"/>
    </source>
</evidence>
<dbReference type="InterPro" id="IPR003953">
    <property type="entry name" value="FAD-dep_OxRdtase_2_FAD-bd"/>
</dbReference>
<comment type="similarity">
    <text evidence="2">Belongs to the GMC oxidoreductase family.</text>
</comment>
<dbReference type="EC" id="5.3.3.1" evidence="14"/>
<keyword evidence="9" id="KW-0411">Iron-sulfur</keyword>
<dbReference type="AlphaFoldDB" id="A0AAE4R1D0"/>
<evidence type="ECO:0000256" key="9">
    <source>
        <dbReference type="ARBA" id="ARBA00023014"/>
    </source>
</evidence>
<organism evidence="21 22">
    <name type="scientific">Gordonia amicalis</name>
    <dbReference type="NCBI Taxonomy" id="89053"/>
    <lineage>
        <taxon>Bacteria</taxon>
        <taxon>Bacillati</taxon>
        <taxon>Actinomycetota</taxon>
        <taxon>Actinomycetes</taxon>
        <taxon>Mycobacteriales</taxon>
        <taxon>Gordoniaceae</taxon>
        <taxon>Gordonia</taxon>
    </lineage>
</organism>
<evidence type="ECO:0000256" key="7">
    <source>
        <dbReference type="ARBA" id="ARBA00023002"/>
    </source>
</evidence>
<dbReference type="Gene3D" id="3.50.50.60">
    <property type="entry name" value="FAD/NAD(P)-binding domain"/>
    <property type="match status" value="3"/>
</dbReference>
<comment type="cofactor">
    <cofactor evidence="1">
        <name>FAD</name>
        <dbReference type="ChEBI" id="CHEBI:57692"/>
    </cofactor>
</comment>
<evidence type="ECO:0000256" key="6">
    <source>
        <dbReference type="ARBA" id="ARBA00022827"/>
    </source>
</evidence>
<evidence type="ECO:0000256" key="4">
    <source>
        <dbReference type="ARBA" id="ARBA00022630"/>
    </source>
</evidence>
<evidence type="ECO:0000256" key="1">
    <source>
        <dbReference type="ARBA" id="ARBA00001974"/>
    </source>
</evidence>
<comment type="pathway">
    <text evidence="15">Steroid metabolism; cholesterol degradation.</text>
</comment>
<evidence type="ECO:0000256" key="18">
    <source>
        <dbReference type="ARBA" id="ARBA00049778"/>
    </source>
</evidence>
<evidence type="ECO:0000256" key="8">
    <source>
        <dbReference type="ARBA" id="ARBA00023004"/>
    </source>
</evidence>
<dbReference type="PANTHER" id="PTHR47470:SF1">
    <property type="entry name" value="FAD-DEPENDENT OXIDOREDUCTASE 2 FAD BINDING DOMAIN-CONTAINING PROTEIN"/>
    <property type="match status" value="1"/>
</dbReference>
<evidence type="ECO:0000313" key="21">
    <source>
        <dbReference type="EMBL" id="MDV6311543.1"/>
    </source>
</evidence>
<keyword evidence="12" id="KW-0753">Steroid metabolism</keyword>
<comment type="caution">
    <text evidence="21">The sequence shown here is derived from an EMBL/GenBank/DDBJ whole genome shotgun (WGS) entry which is preliminary data.</text>
</comment>
<keyword evidence="8" id="KW-0408">Iron</keyword>
<name>A0AAE4R1D0_9ACTN</name>
<evidence type="ECO:0000259" key="20">
    <source>
        <dbReference type="PROSITE" id="PS51379"/>
    </source>
</evidence>
<evidence type="ECO:0000256" key="3">
    <source>
        <dbReference type="ARBA" id="ARBA00022548"/>
    </source>
</evidence>
<keyword evidence="4" id="KW-0285">Flavoprotein</keyword>
<feature type="compositionally biased region" description="Polar residues" evidence="19">
    <location>
        <begin position="1"/>
        <end position="13"/>
    </location>
</feature>
<dbReference type="GO" id="GO:0046872">
    <property type="term" value="F:metal ion binding"/>
    <property type="evidence" value="ECO:0007669"/>
    <property type="project" value="UniProtKB-KW"/>
</dbReference>
<evidence type="ECO:0000256" key="19">
    <source>
        <dbReference type="SAM" id="MobiDB-lite"/>
    </source>
</evidence>
<keyword evidence="6" id="KW-0274">FAD</keyword>
<keyword evidence="5" id="KW-0479">Metal-binding</keyword>
<dbReference type="GO" id="GO:0051536">
    <property type="term" value="F:iron-sulfur cluster binding"/>
    <property type="evidence" value="ECO:0007669"/>
    <property type="project" value="UniProtKB-KW"/>
</dbReference>
<dbReference type="GeneID" id="77174494"/>
<evidence type="ECO:0000256" key="5">
    <source>
        <dbReference type="ARBA" id="ARBA00022723"/>
    </source>
</evidence>
<dbReference type="PROSITE" id="PS51379">
    <property type="entry name" value="4FE4S_FER_2"/>
    <property type="match status" value="1"/>
</dbReference>
<dbReference type="GO" id="GO:0008203">
    <property type="term" value="P:cholesterol metabolic process"/>
    <property type="evidence" value="ECO:0007669"/>
    <property type="project" value="UniProtKB-KW"/>
</dbReference>
<keyword evidence="11" id="KW-1207">Sterol metabolism</keyword>
<dbReference type="InterPro" id="IPR017896">
    <property type="entry name" value="4Fe4S_Fe-S-bd"/>
</dbReference>
<evidence type="ECO:0000256" key="10">
    <source>
        <dbReference type="ARBA" id="ARBA00023098"/>
    </source>
</evidence>
<dbReference type="Pfam" id="PF05199">
    <property type="entry name" value="GMC_oxred_C"/>
    <property type="match status" value="1"/>
</dbReference>
<dbReference type="GO" id="GO:0004769">
    <property type="term" value="F:steroid Delta-isomerase activity"/>
    <property type="evidence" value="ECO:0007669"/>
    <property type="project" value="UniProtKB-EC"/>
</dbReference>
<feature type="domain" description="4Fe-4S ferredoxin-type" evidence="20">
    <location>
        <begin position="192"/>
        <end position="226"/>
    </location>
</feature>
<dbReference type="RefSeq" id="WP_238064006.1">
    <property type="nucleotide sequence ID" value="NZ_CP091855.1"/>
</dbReference>
<evidence type="ECO:0000313" key="22">
    <source>
        <dbReference type="Proteomes" id="UP001185922"/>
    </source>
</evidence>
<dbReference type="Pfam" id="PF00890">
    <property type="entry name" value="FAD_binding_2"/>
    <property type="match status" value="1"/>
</dbReference>
<evidence type="ECO:0000256" key="11">
    <source>
        <dbReference type="ARBA" id="ARBA00023166"/>
    </source>
</evidence>
<accession>A0AAE4R1D0</accession>
<keyword evidence="10" id="KW-0443">Lipid metabolism</keyword>
<evidence type="ECO:0000256" key="16">
    <source>
        <dbReference type="ARBA" id="ARBA00049723"/>
    </source>
</evidence>